<evidence type="ECO:0000313" key="2">
    <source>
        <dbReference type="EMBL" id="QXH43132.1"/>
    </source>
</evidence>
<dbReference type="InterPro" id="IPR035069">
    <property type="entry name" value="TTHA1013/TTHA0281-like"/>
</dbReference>
<dbReference type="InterPro" id="IPR010982">
    <property type="entry name" value="Lambda_DNA-bd_dom_sf"/>
</dbReference>
<dbReference type="Gene3D" id="3.30.160.250">
    <property type="match status" value="1"/>
</dbReference>
<dbReference type="SUPFAM" id="SSF143100">
    <property type="entry name" value="TTHA1013/TTHA0281-like"/>
    <property type="match status" value="1"/>
</dbReference>
<dbReference type="Proteomes" id="UP000693952">
    <property type="component" value="Chromosome"/>
</dbReference>
<dbReference type="RefSeq" id="WP_068584377.1">
    <property type="nucleotide sequence ID" value="NZ_CP027706.1"/>
</dbReference>
<dbReference type="SUPFAM" id="SSF47413">
    <property type="entry name" value="lambda repressor-like DNA-binding domains"/>
    <property type="match status" value="1"/>
</dbReference>
<evidence type="ECO:0000259" key="1">
    <source>
        <dbReference type="Pfam" id="PF13443"/>
    </source>
</evidence>
<gene>
    <name evidence="2" type="ORF">KSS89_13220</name>
</gene>
<protein>
    <submittedName>
        <fullName evidence="2">Helix-turn-helix domain-containing protein</fullName>
    </submittedName>
</protein>
<dbReference type="EMBL" id="CP077074">
    <property type="protein sequence ID" value="QXH43132.1"/>
    <property type="molecule type" value="Genomic_DNA"/>
</dbReference>
<evidence type="ECO:0000313" key="3">
    <source>
        <dbReference type="Proteomes" id="UP000693952"/>
    </source>
</evidence>
<sequence>MYAYPVTLHLEDGSTRVSCIDVPGMACVGDTLEQALADAVVTLEMALSLYVMQRMTIPLPSPTTPGQLLVRLPALSVAKVALWNAMLHQRVSKAELARRLGVNRPQVDRLVNLLHRSKIEKVEQALRMLGWRIELAVVKAAV</sequence>
<dbReference type="InterPro" id="IPR001387">
    <property type="entry name" value="Cro/C1-type_HTH"/>
</dbReference>
<keyword evidence="3" id="KW-1185">Reference proteome</keyword>
<accession>A0ABX8MVA1</accession>
<name>A0ABX8MVA1_9PSED</name>
<dbReference type="Pfam" id="PF13443">
    <property type="entry name" value="HTH_26"/>
    <property type="match status" value="1"/>
</dbReference>
<proteinExistence type="predicted"/>
<reference evidence="2" key="1">
    <citation type="submission" date="2021-06" db="EMBL/GenBank/DDBJ databases">
        <title>Updating the genus Pseudomonas: Description of 43 new species and partition of the Pseudomonas putida group.</title>
        <authorList>
            <person name="Girard L."/>
            <person name="Lood C."/>
            <person name="Vandamme P."/>
            <person name="Rokni-Zadeh H."/>
            <person name="van Noort V."/>
            <person name="Hofte M."/>
            <person name="Lavigne R."/>
            <person name="De Mot R."/>
        </authorList>
    </citation>
    <scope>NUCLEOTIDE SEQUENCE</scope>
    <source>
        <strain evidence="2">CMR12a</strain>
    </source>
</reference>
<organism evidence="2 3">
    <name type="scientific">Pseudomonas sessilinigenes</name>
    <dbReference type="NCBI Taxonomy" id="658629"/>
    <lineage>
        <taxon>Bacteria</taxon>
        <taxon>Pseudomonadati</taxon>
        <taxon>Pseudomonadota</taxon>
        <taxon>Gammaproteobacteria</taxon>
        <taxon>Pseudomonadales</taxon>
        <taxon>Pseudomonadaceae</taxon>
        <taxon>Pseudomonas</taxon>
    </lineage>
</organism>
<feature type="domain" description="HTH cro/C1-type" evidence="1">
    <location>
        <begin position="82"/>
        <end position="113"/>
    </location>
</feature>